<gene>
    <name evidence="1" type="ORF">M9Y10_003028</name>
</gene>
<dbReference type="EMBL" id="JAPFFF010000010">
    <property type="protein sequence ID" value="KAK8880360.1"/>
    <property type="molecule type" value="Genomic_DNA"/>
</dbReference>
<dbReference type="Proteomes" id="UP001470230">
    <property type="component" value="Unassembled WGS sequence"/>
</dbReference>
<sequence>MNESQADKNEISHKETKQVIQNGFGFILNEEEKSAILVNDYDNAKDPIIPRSFKYETEEFIVTSIADRAFEYSYQELYQLPLNSEIKSIGEYAFFASRIKSILIPSSVVRICKYALGNCHHLKKVDFAADSKLQIIEKGVFDNSSVEHLSIPSSVVELKDGWCNCLTELTDIEIIQNKIQNISMHIEKFIVGKTDQKSDNFDVLLYSFRDIEEVIIPSFIRQIGSYSFSQCKKLKKVEFGINSKIESIEKKAFFESSLKKIKIPSSIVDLKEGWCECTQKLTDIEIIQSEIQNISIFDEKFIVGKTDQKSDTFDVLLFSVRDIVHVTIPSHIKRIDSYAFNMCKNIDHFEFQPNSQLQIIGRGAFNGSSVTEITIPSSVIEIGKAAFCSCENLVKVEFEENSKLKIIGKKSFSEVAIESIAIPPSVIKIESNAFEFCYDLQKVEFSVDSKIQTIEKVAFYDSSISKLTIPSSIVHLEESWCSETAKLADITIFENEIQNISFFDNKFIIGKTDPKSDIYDILLFSRRDVEYVTIPPFIRHIAPYAFNLCKQIKSIEFAPNSNLIKIAKFAFECASFSSIKIPKKVTSVGERAFYKCDHLRHVEFDQDSELKIIEEAAFNEVPIEKVVIPSHVTKICKDAFLRCKKLAFVDFDKNSEIQSIDDSAFSETSIRSFLIPKGCKEIDKNAFKRCKKLQMIELEENSCCFSNVKQTKFSPDANIMVPYRNIKFFNKK</sequence>
<keyword evidence="2" id="KW-1185">Reference proteome</keyword>
<protein>
    <recommendedName>
        <fullName evidence="3">Surface antigen BspA-like</fullName>
    </recommendedName>
</protein>
<dbReference type="InterPro" id="IPR032675">
    <property type="entry name" value="LRR_dom_sf"/>
</dbReference>
<accession>A0ABR2JNS3</accession>
<organism evidence="1 2">
    <name type="scientific">Tritrichomonas musculus</name>
    <dbReference type="NCBI Taxonomy" id="1915356"/>
    <lineage>
        <taxon>Eukaryota</taxon>
        <taxon>Metamonada</taxon>
        <taxon>Parabasalia</taxon>
        <taxon>Tritrichomonadida</taxon>
        <taxon>Tritrichomonadidae</taxon>
        <taxon>Tritrichomonas</taxon>
    </lineage>
</organism>
<name>A0ABR2JNS3_9EUKA</name>
<dbReference type="SUPFAM" id="SSF52058">
    <property type="entry name" value="L domain-like"/>
    <property type="match status" value="2"/>
</dbReference>
<comment type="caution">
    <text evidence="1">The sequence shown here is derived from an EMBL/GenBank/DDBJ whole genome shotgun (WGS) entry which is preliminary data.</text>
</comment>
<evidence type="ECO:0000313" key="1">
    <source>
        <dbReference type="EMBL" id="KAK8880360.1"/>
    </source>
</evidence>
<dbReference type="PANTHER" id="PTHR45661">
    <property type="entry name" value="SURFACE ANTIGEN"/>
    <property type="match status" value="1"/>
</dbReference>
<evidence type="ECO:0008006" key="3">
    <source>
        <dbReference type="Google" id="ProtNLM"/>
    </source>
</evidence>
<dbReference type="Gene3D" id="3.80.10.10">
    <property type="entry name" value="Ribonuclease Inhibitor"/>
    <property type="match status" value="3"/>
</dbReference>
<dbReference type="PANTHER" id="PTHR45661:SF3">
    <property type="entry name" value="IG-LIKE DOMAIN-CONTAINING PROTEIN"/>
    <property type="match status" value="1"/>
</dbReference>
<reference evidence="1 2" key="1">
    <citation type="submission" date="2024-04" db="EMBL/GenBank/DDBJ databases">
        <title>Tritrichomonas musculus Genome.</title>
        <authorList>
            <person name="Alves-Ferreira E."/>
            <person name="Grigg M."/>
            <person name="Lorenzi H."/>
            <person name="Galac M."/>
        </authorList>
    </citation>
    <scope>NUCLEOTIDE SEQUENCE [LARGE SCALE GENOMIC DNA]</scope>
    <source>
        <strain evidence="1 2">EAF2021</strain>
    </source>
</reference>
<dbReference type="InterPro" id="IPR026906">
    <property type="entry name" value="LRR_5"/>
</dbReference>
<dbReference type="Pfam" id="PF13306">
    <property type="entry name" value="LRR_5"/>
    <property type="match status" value="4"/>
</dbReference>
<dbReference type="InterPro" id="IPR053139">
    <property type="entry name" value="Surface_bspA-like"/>
</dbReference>
<evidence type="ECO:0000313" key="2">
    <source>
        <dbReference type="Proteomes" id="UP001470230"/>
    </source>
</evidence>
<proteinExistence type="predicted"/>